<dbReference type="EMBL" id="JBHTLR010000019">
    <property type="protein sequence ID" value="MFD1217783.1"/>
    <property type="molecule type" value="Genomic_DNA"/>
</dbReference>
<keyword evidence="1" id="KW-0812">Transmembrane</keyword>
<feature type="transmembrane region" description="Helical" evidence="1">
    <location>
        <begin position="6"/>
        <end position="24"/>
    </location>
</feature>
<proteinExistence type="predicted"/>
<keyword evidence="1" id="KW-1133">Transmembrane helix</keyword>
<organism evidence="2 3">
    <name type="scientific">Microbulbifer celer</name>
    <dbReference type="NCBI Taxonomy" id="435905"/>
    <lineage>
        <taxon>Bacteria</taxon>
        <taxon>Pseudomonadati</taxon>
        <taxon>Pseudomonadota</taxon>
        <taxon>Gammaproteobacteria</taxon>
        <taxon>Cellvibrionales</taxon>
        <taxon>Microbulbiferaceae</taxon>
        <taxon>Microbulbifer</taxon>
    </lineage>
</organism>
<protein>
    <submittedName>
        <fullName evidence="2">Uncharacterized protein</fullName>
    </submittedName>
</protein>
<reference evidence="3" key="1">
    <citation type="journal article" date="2019" name="Int. J. Syst. Evol. Microbiol.">
        <title>The Global Catalogue of Microorganisms (GCM) 10K type strain sequencing project: providing services to taxonomists for standard genome sequencing and annotation.</title>
        <authorList>
            <consortium name="The Broad Institute Genomics Platform"/>
            <consortium name="The Broad Institute Genome Sequencing Center for Infectious Disease"/>
            <person name="Wu L."/>
            <person name="Ma J."/>
        </authorList>
    </citation>
    <scope>NUCLEOTIDE SEQUENCE [LARGE SCALE GENOMIC DNA]</scope>
    <source>
        <strain evidence="3">CCUG 54356</strain>
    </source>
</reference>
<evidence type="ECO:0000313" key="2">
    <source>
        <dbReference type="EMBL" id="MFD1217783.1"/>
    </source>
</evidence>
<accession>A0ABW3UAL3</accession>
<gene>
    <name evidence="2" type="ORF">ACFQ2X_14320</name>
</gene>
<keyword evidence="1" id="KW-0472">Membrane</keyword>
<evidence type="ECO:0000256" key="1">
    <source>
        <dbReference type="SAM" id="Phobius"/>
    </source>
</evidence>
<comment type="caution">
    <text evidence="2">The sequence shown here is derived from an EMBL/GenBank/DDBJ whole genome shotgun (WGS) entry which is preliminary data.</text>
</comment>
<sequence>MASWLPLVVIVLAVALVIGPVMWLKPSSRDRRLASLRQNATSAGLKVQMQALPAAEGTGTAAVYIAGWRNPRKLHTGWGLELQRMSHEMHFAGVWDWRNGRHAPPAAESALRDLLEKLPADATAVLCSDGGLGVQWKETSGEPGFKAIQHALSELRPIIEEAIREPQRNDSRSEDGEKK</sequence>
<dbReference type="RefSeq" id="WP_230438901.1">
    <property type="nucleotide sequence ID" value="NZ_CP087715.1"/>
</dbReference>
<evidence type="ECO:0000313" key="3">
    <source>
        <dbReference type="Proteomes" id="UP001597264"/>
    </source>
</evidence>
<keyword evidence="3" id="KW-1185">Reference proteome</keyword>
<dbReference type="Proteomes" id="UP001597264">
    <property type="component" value="Unassembled WGS sequence"/>
</dbReference>
<name>A0ABW3UAL3_9GAMM</name>